<protein>
    <recommendedName>
        <fullName evidence="18">Lipid A export ATP-binding/permease protein MsbA</fullName>
    </recommendedName>
</protein>
<name>A0A4W5KV68_9TELE</name>
<keyword evidence="9" id="KW-1278">Translocase</keyword>
<sequence>MSVSRHWPVACRGSPGVRSGRSWLPPPAWPSSCYAVISACSERLRRSFVLYKRVLRYLRPYWKVFLVSLLSMSIAAATEPAFARLMKPLIDGGFVNKDGSSLIWAPLAIVGLFLVRGLTSYVNEYATSWLTGHLVQSLREEMFAKLVRLPVHYYDDNPSGRLLSRIAFDVNQVTEAGFNVITVTVKDGITILGLLGLLFYTDWQLTLICLAVLPIVSLCVRLVSKRLRGLSLQNQQNMAQLTQVLGETIDCQRVVKVYGGEEYEARRFHRHAEAIRHNAVKQSATSSANTGVTQLIIACALAAILYFAALRAQSGSFTAGDFMSFLTAMLMLFAPVKRITSISQSLQKGLAAAESVFGFLDENGEPDHGTHRLENTRGGLQFDGLQFTYPHAERASLYDINFTVNPGETVALVGSSGSGKTTLVSLIPRFYEPTAGRILLDGRPLTDLTLGSLRRHIAMVSQDVVLFNDSVAANIAYGRIGEVSRDEIIAAARAANALEFIEAMPQGFDTVIGENGVRLSGGQRQRLAIARALLKNAPILILDEATSALDTQSERLVQSALENLMKDRTTLVIAHRLSTIEHADRIVVMHQGRIAEVGNHHELIAHDGLYANLHRLQFKEPSWVTA</sequence>
<dbReference type="Pfam" id="PF00664">
    <property type="entry name" value="ABC_membrane"/>
    <property type="match status" value="1"/>
</dbReference>
<dbReference type="GO" id="GO:0005524">
    <property type="term" value="F:ATP binding"/>
    <property type="evidence" value="ECO:0007669"/>
    <property type="project" value="UniProtKB-KW"/>
</dbReference>
<feature type="domain" description="ABC transporter" evidence="14">
    <location>
        <begin position="380"/>
        <end position="616"/>
    </location>
</feature>
<organism evidence="16 17">
    <name type="scientific">Hucho hucho</name>
    <name type="common">huchen</name>
    <dbReference type="NCBI Taxonomy" id="62062"/>
    <lineage>
        <taxon>Eukaryota</taxon>
        <taxon>Metazoa</taxon>
        <taxon>Chordata</taxon>
        <taxon>Craniata</taxon>
        <taxon>Vertebrata</taxon>
        <taxon>Euteleostomi</taxon>
        <taxon>Actinopterygii</taxon>
        <taxon>Neopterygii</taxon>
        <taxon>Teleostei</taxon>
        <taxon>Protacanthopterygii</taxon>
        <taxon>Salmoniformes</taxon>
        <taxon>Salmonidae</taxon>
        <taxon>Salmoninae</taxon>
        <taxon>Hucho</taxon>
    </lineage>
</organism>
<evidence type="ECO:0008006" key="18">
    <source>
        <dbReference type="Google" id="ProtNLM"/>
    </source>
</evidence>
<evidence type="ECO:0000256" key="12">
    <source>
        <dbReference type="ARBA" id="ARBA00023136"/>
    </source>
</evidence>
<evidence type="ECO:0000256" key="8">
    <source>
        <dbReference type="ARBA" id="ARBA00022856"/>
    </source>
</evidence>
<dbReference type="InterPro" id="IPR011917">
    <property type="entry name" value="ABC_transpr_lipidA"/>
</dbReference>
<feature type="transmembrane region" description="Helical" evidence="13">
    <location>
        <begin position="102"/>
        <end position="122"/>
    </location>
</feature>
<dbReference type="NCBIfam" id="TIGR02203">
    <property type="entry name" value="MsbA_lipidA"/>
    <property type="match status" value="1"/>
</dbReference>
<evidence type="ECO:0000256" key="9">
    <source>
        <dbReference type="ARBA" id="ARBA00022967"/>
    </source>
</evidence>
<dbReference type="GO" id="GO:0016020">
    <property type="term" value="C:membrane"/>
    <property type="evidence" value="ECO:0007669"/>
    <property type="project" value="InterPro"/>
</dbReference>
<dbReference type="InterPro" id="IPR003439">
    <property type="entry name" value="ABC_transporter-like_ATP-bd"/>
</dbReference>
<dbReference type="InterPro" id="IPR003593">
    <property type="entry name" value="AAA+_ATPase"/>
</dbReference>
<evidence type="ECO:0000313" key="17">
    <source>
        <dbReference type="Proteomes" id="UP000314982"/>
    </source>
</evidence>
<evidence type="ECO:0000256" key="2">
    <source>
        <dbReference type="ARBA" id="ARBA00006493"/>
    </source>
</evidence>
<dbReference type="GO" id="GO:0016887">
    <property type="term" value="F:ATP hydrolysis activity"/>
    <property type="evidence" value="ECO:0007669"/>
    <property type="project" value="InterPro"/>
</dbReference>
<dbReference type="Proteomes" id="UP000314982">
    <property type="component" value="Unassembled WGS sequence"/>
</dbReference>
<evidence type="ECO:0000259" key="14">
    <source>
        <dbReference type="PROSITE" id="PS50893"/>
    </source>
</evidence>
<dbReference type="FunFam" id="3.40.50.300:FF:000140">
    <property type="entry name" value="Lipid A export ATP-binding/permease protein MsbA"/>
    <property type="match status" value="1"/>
</dbReference>
<proteinExistence type="inferred from homology"/>
<dbReference type="PANTHER" id="PTHR43394:SF1">
    <property type="entry name" value="ATP-BINDING CASSETTE SUB-FAMILY B MEMBER 10, MITOCHONDRIAL"/>
    <property type="match status" value="1"/>
</dbReference>
<dbReference type="GO" id="GO:0034040">
    <property type="term" value="F:ATPase-coupled lipid transmembrane transporter activity"/>
    <property type="evidence" value="ECO:0007669"/>
    <property type="project" value="InterPro"/>
</dbReference>
<dbReference type="AlphaFoldDB" id="A0A4W5KV68"/>
<evidence type="ECO:0000256" key="5">
    <source>
        <dbReference type="ARBA" id="ARBA00022692"/>
    </source>
</evidence>
<feature type="transmembrane region" description="Helical" evidence="13">
    <location>
        <begin position="203"/>
        <end position="223"/>
    </location>
</feature>
<dbReference type="PANTHER" id="PTHR43394">
    <property type="entry name" value="ATP-DEPENDENT PERMEASE MDL1, MITOCHONDRIAL"/>
    <property type="match status" value="1"/>
</dbReference>
<feature type="transmembrane region" description="Helical" evidence="13">
    <location>
        <begin position="61"/>
        <end position="82"/>
    </location>
</feature>
<dbReference type="InterPro" id="IPR027417">
    <property type="entry name" value="P-loop_NTPase"/>
</dbReference>
<dbReference type="Pfam" id="PF00005">
    <property type="entry name" value="ABC_tran"/>
    <property type="match status" value="1"/>
</dbReference>
<evidence type="ECO:0000313" key="16">
    <source>
        <dbReference type="Ensembl" id="ENSHHUP00000020597.1"/>
    </source>
</evidence>
<dbReference type="Gene3D" id="3.40.50.300">
    <property type="entry name" value="P-loop containing nucleotide triphosphate hydrolases"/>
    <property type="match status" value="1"/>
</dbReference>
<comment type="subcellular location">
    <subcellularLocation>
        <location evidence="1">Endomembrane system</location>
        <topology evidence="1">Multi-pass membrane protein</topology>
    </subcellularLocation>
</comment>
<keyword evidence="8" id="KW-0653">Protein transport</keyword>
<dbReference type="GO" id="GO:0015421">
    <property type="term" value="F:ABC-type oligopeptide transporter activity"/>
    <property type="evidence" value="ECO:0007669"/>
    <property type="project" value="TreeGrafter"/>
</dbReference>
<dbReference type="STRING" id="62062.ENSHHUP00000020597"/>
<evidence type="ECO:0000256" key="4">
    <source>
        <dbReference type="ARBA" id="ARBA00022475"/>
    </source>
</evidence>
<dbReference type="SMART" id="SM00382">
    <property type="entry name" value="AAA"/>
    <property type="match status" value="1"/>
</dbReference>
<keyword evidence="4" id="KW-1003">Cell membrane</keyword>
<dbReference type="InterPro" id="IPR036640">
    <property type="entry name" value="ABC1_TM_sf"/>
</dbReference>
<evidence type="ECO:0000256" key="13">
    <source>
        <dbReference type="SAM" id="Phobius"/>
    </source>
</evidence>
<dbReference type="Ensembl" id="ENSHHUT00000021365.1">
    <property type="protein sequence ID" value="ENSHHUP00000020597.1"/>
    <property type="gene ID" value="ENSHHUG00000012816.1"/>
</dbReference>
<evidence type="ECO:0000259" key="15">
    <source>
        <dbReference type="PROSITE" id="PS50929"/>
    </source>
</evidence>
<dbReference type="PROSITE" id="PS50893">
    <property type="entry name" value="ABC_TRANSPORTER_2"/>
    <property type="match status" value="1"/>
</dbReference>
<keyword evidence="17" id="KW-1185">Reference proteome</keyword>
<dbReference type="CDD" id="cd18552">
    <property type="entry name" value="ABC_6TM_MsbA_like"/>
    <property type="match status" value="1"/>
</dbReference>
<dbReference type="SUPFAM" id="SSF90123">
    <property type="entry name" value="ABC transporter transmembrane region"/>
    <property type="match status" value="1"/>
</dbReference>
<evidence type="ECO:0000256" key="6">
    <source>
        <dbReference type="ARBA" id="ARBA00022741"/>
    </source>
</evidence>
<evidence type="ECO:0000256" key="3">
    <source>
        <dbReference type="ARBA" id="ARBA00022448"/>
    </source>
</evidence>
<accession>A0A4W5KV68</accession>
<comment type="similarity">
    <text evidence="2">Belongs to the ABC transporter superfamily. ABCB family. MHC peptide exporter (TC 3.A.1.209) subfamily.</text>
</comment>
<reference evidence="17" key="1">
    <citation type="submission" date="2018-06" db="EMBL/GenBank/DDBJ databases">
        <title>Genome assembly of Danube salmon.</title>
        <authorList>
            <person name="Macqueen D.J."/>
            <person name="Gundappa M.K."/>
        </authorList>
    </citation>
    <scope>NUCLEOTIDE SEQUENCE [LARGE SCALE GENOMIC DNA]</scope>
</reference>
<dbReference type="GO" id="GO:0012505">
    <property type="term" value="C:endomembrane system"/>
    <property type="evidence" value="ECO:0007669"/>
    <property type="project" value="UniProtKB-SubCell"/>
</dbReference>
<keyword evidence="10 13" id="KW-1133">Transmembrane helix</keyword>
<keyword evidence="6" id="KW-0547">Nucleotide-binding</keyword>
<dbReference type="InterPro" id="IPR039421">
    <property type="entry name" value="Type_1_exporter"/>
</dbReference>
<keyword evidence="11" id="KW-0445">Lipid transport</keyword>
<dbReference type="PROSITE" id="PS00211">
    <property type="entry name" value="ABC_TRANSPORTER_1"/>
    <property type="match status" value="1"/>
</dbReference>
<keyword evidence="5 13" id="KW-0812">Transmembrane</keyword>
<evidence type="ECO:0000256" key="1">
    <source>
        <dbReference type="ARBA" id="ARBA00004127"/>
    </source>
</evidence>
<dbReference type="Gene3D" id="1.20.1560.10">
    <property type="entry name" value="ABC transporter type 1, transmembrane domain"/>
    <property type="match status" value="1"/>
</dbReference>
<dbReference type="PROSITE" id="PS50929">
    <property type="entry name" value="ABC_TM1F"/>
    <property type="match status" value="1"/>
</dbReference>
<reference evidence="16" key="2">
    <citation type="submission" date="2025-08" db="UniProtKB">
        <authorList>
            <consortium name="Ensembl"/>
        </authorList>
    </citation>
    <scope>IDENTIFICATION</scope>
</reference>
<keyword evidence="8" id="KW-0571">Peptide transport</keyword>
<dbReference type="InterPro" id="IPR017871">
    <property type="entry name" value="ABC_transporter-like_CS"/>
</dbReference>
<keyword evidence="7" id="KW-0067">ATP-binding</keyword>
<feature type="transmembrane region" description="Helical" evidence="13">
    <location>
        <begin position="291"/>
        <end position="309"/>
    </location>
</feature>
<dbReference type="SUPFAM" id="SSF52540">
    <property type="entry name" value="P-loop containing nucleoside triphosphate hydrolases"/>
    <property type="match status" value="1"/>
</dbReference>
<feature type="domain" description="ABC transmembrane type-1" evidence="15">
    <location>
        <begin position="66"/>
        <end position="348"/>
    </location>
</feature>
<evidence type="ECO:0000256" key="11">
    <source>
        <dbReference type="ARBA" id="ARBA00023055"/>
    </source>
</evidence>
<evidence type="ECO:0000256" key="7">
    <source>
        <dbReference type="ARBA" id="ARBA00022840"/>
    </source>
</evidence>
<keyword evidence="3" id="KW-0813">Transport</keyword>
<reference evidence="16" key="3">
    <citation type="submission" date="2025-09" db="UniProtKB">
        <authorList>
            <consortium name="Ensembl"/>
        </authorList>
    </citation>
    <scope>IDENTIFICATION</scope>
</reference>
<evidence type="ECO:0000256" key="10">
    <source>
        <dbReference type="ARBA" id="ARBA00022989"/>
    </source>
</evidence>
<keyword evidence="12 13" id="KW-0472">Membrane</keyword>
<dbReference type="InterPro" id="IPR011527">
    <property type="entry name" value="ABC1_TM_dom"/>
</dbReference>